<dbReference type="Ensembl" id="ENSACLT00000028253.2">
    <property type="protein sequence ID" value="ENSACLP00000027606.1"/>
    <property type="gene ID" value="ENSACLG00000018756.2"/>
</dbReference>
<dbReference type="Bgee" id="ENSACLG00000018756">
    <property type="expression patterns" value="Expressed in anal fin and 1 other cell type or tissue"/>
</dbReference>
<dbReference type="PROSITE" id="PS51257">
    <property type="entry name" value="PROKAR_LIPOPROTEIN"/>
    <property type="match status" value="1"/>
</dbReference>
<keyword evidence="2" id="KW-0732">Signal</keyword>
<organism evidence="3 4">
    <name type="scientific">Astatotilapia calliptera</name>
    <name type="common">Eastern happy</name>
    <name type="synonym">Chromis callipterus</name>
    <dbReference type="NCBI Taxonomy" id="8154"/>
    <lineage>
        <taxon>Eukaryota</taxon>
        <taxon>Metazoa</taxon>
        <taxon>Chordata</taxon>
        <taxon>Craniata</taxon>
        <taxon>Vertebrata</taxon>
        <taxon>Euteleostomi</taxon>
        <taxon>Actinopterygii</taxon>
        <taxon>Neopterygii</taxon>
        <taxon>Teleostei</taxon>
        <taxon>Neoteleostei</taxon>
        <taxon>Acanthomorphata</taxon>
        <taxon>Ovalentaria</taxon>
        <taxon>Cichlomorphae</taxon>
        <taxon>Cichliformes</taxon>
        <taxon>Cichlidae</taxon>
        <taxon>African cichlids</taxon>
        <taxon>Pseudocrenilabrinae</taxon>
        <taxon>Haplochromini</taxon>
        <taxon>Astatotilapia</taxon>
    </lineage>
</organism>
<sequence length="174" mass="19163">MKLALLCLCLASTACAAPFQYLPHYTGSRQQMPTLQMNNPFTAGFPHTGLPGGYSVELIYPHRFPGGAGVSNPAQPFSSFGLIKYSIPQLPGRQSVEVFYAYDFAQQRIIPNIPPMTKGPIVPEVLPFDYPPQNIPQQNMNIPQFDANALPSQDPPKLHLQDQPIQTSQMPAKV</sequence>
<dbReference type="Proteomes" id="UP000265100">
    <property type="component" value="Chromosome 6"/>
</dbReference>
<evidence type="ECO:0000256" key="1">
    <source>
        <dbReference type="SAM" id="MobiDB-lite"/>
    </source>
</evidence>
<name>A0A3P8QEA2_ASTCA</name>
<dbReference type="GO" id="GO:0061648">
    <property type="term" value="P:tooth replacement"/>
    <property type="evidence" value="ECO:0007669"/>
    <property type="project" value="Ensembl"/>
</dbReference>
<evidence type="ECO:0000256" key="2">
    <source>
        <dbReference type="SAM" id="SignalP"/>
    </source>
</evidence>
<reference evidence="3" key="2">
    <citation type="submission" date="2025-08" db="UniProtKB">
        <authorList>
            <consortium name="Ensembl"/>
        </authorList>
    </citation>
    <scope>IDENTIFICATION</scope>
</reference>
<feature type="chain" id="PRO_5018005536" evidence="2">
    <location>
        <begin position="17"/>
        <end position="174"/>
    </location>
</feature>
<feature type="compositionally biased region" description="Polar residues" evidence="1">
    <location>
        <begin position="163"/>
        <end position="174"/>
    </location>
</feature>
<dbReference type="GeneTree" id="ENSGT00390000005736"/>
<accession>A0A3P8QEA2</accession>
<feature type="signal peptide" evidence="2">
    <location>
        <begin position="1"/>
        <end position="16"/>
    </location>
</feature>
<protein>
    <submittedName>
        <fullName evidence="3">Uncharacterized protein</fullName>
    </submittedName>
</protein>
<dbReference type="AlphaFoldDB" id="A0A3P8QEA2"/>
<evidence type="ECO:0000313" key="3">
    <source>
        <dbReference type="Ensembl" id="ENSACLP00000027606.1"/>
    </source>
</evidence>
<keyword evidence="4" id="KW-1185">Reference proteome</keyword>
<feature type="region of interest" description="Disordered" evidence="1">
    <location>
        <begin position="145"/>
        <end position="174"/>
    </location>
</feature>
<reference evidence="3" key="1">
    <citation type="submission" date="2018-05" db="EMBL/GenBank/DDBJ databases">
        <authorList>
            <person name="Datahose"/>
        </authorList>
    </citation>
    <scope>NUCLEOTIDE SEQUENCE</scope>
</reference>
<proteinExistence type="predicted"/>
<evidence type="ECO:0000313" key="4">
    <source>
        <dbReference type="Proteomes" id="UP000265100"/>
    </source>
</evidence>
<reference evidence="3" key="3">
    <citation type="submission" date="2025-09" db="UniProtKB">
        <authorList>
            <consortium name="Ensembl"/>
        </authorList>
    </citation>
    <scope>IDENTIFICATION</scope>
</reference>